<evidence type="ECO:0000313" key="2">
    <source>
        <dbReference type="Proteomes" id="UP000531561"/>
    </source>
</evidence>
<sequence length="159" mass="17740">MWRDKAANDDVAGFVPSTKSFCIFWSTSYILLCIELGWLKVLNLGRACPRDSPKCASPVAAGAYIQGFKRPVPHCFVATGRTLQSFSRQGWIGDFIIVLLDQIDCEHLDEMIHLRLLDGACHSLLPSSVCFIAVNSGVLNRGSTNSMWKHSSYWTKLDE</sequence>
<dbReference type="Proteomes" id="UP000531561">
    <property type="component" value="Unassembled WGS sequence"/>
</dbReference>
<proteinExistence type="predicted"/>
<organism evidence="1 2">
    <name type="scientific">Botrytis fragariae</name>
    <dbReference type="NCBI Taxonomy" id="1964551"/>
    <lineage>
        <taxon>Eukaryota</taxon>
        <taxon>Fungi</taxon>
        <taxon>Dikarya</taxon>
        <taxon>Ascomycota</taxon>
        <taxon>Pezizomycotina</taxon>
        <taxon>Leotiomycetes</taxon>
        <taxon>Helotiales</taxon>
        <taxon>Sclerotiniaceae</taxon>
        <taxon>Botrytis</taxon>
    </lineage>
</organism>
<dbReference type="GeneID" id="59264821"/>
<evidence type="ECO:0000313" key="1">
    <source>
        <dbReference type="EMBL" id="KAF5869600.1"/>
    </source>
</evidence>
<reference evidence="1 2" key="1">
    <citation type="journal article" date="2020" name="Phytopathology">
        <title>A high-quality genome resource of Botrytis fragariae, a new and rapidly spreading fungal pathogen causing strawberry gray mold in the U.S.A.</title>
        <authorList>
            <person name="Wu Y."/>
            <person name="Saski C.A."/>
            <person name="Schnabel G."/>
            <person name="Xiao S."/>
            <person name="Hu M."/>
        </authorList>
    </citation>
    <scope>NUCLEOTIDE SEQUENCE [LARGE SCALE GENOMIC DNA]</scope>
    <source>
        <strain evidence="1 2">BVB16</strain>
    </source>
</reference>
<name>A0A8H6ALS9_9HELO</name>
<keyword evidence="2" id="KW-1185">Reference proteome</keyword>
<comment type="caution">
    <text evidence="1">The sequence shown here is derived from an EMBL/GenBank/DDBJ whole genome shotgun (WGS) entry which is preliminary data.</text>
</comment>
<protein>
    <submittedName>
        <fullName evidence="1">Uncharacterized protein</fullName>
    </submittedName>
</protein>
<dbReference type="EMBL" id="JABFCT010000016">
    <property type="protein sequence ID" value="KAF5869600.1"/>
    <property type="molecule type" value="Genomic_DNA"/>
</dbReference>
<dbReference type="RefSeq" id="XP_037188548.1">
    <property type="nucleotide sequence ID" value="XM_037341129.1"/>
</dbReference>
<accession>A0A8H6ALS9</accession>
<dbReference type="AlphaFoldDB" id="A0A8H6ALS9"/>
<gene>
    <name evidence="1" type="ORF">Bfra_010796</name>
</gene>